<accession>A0A5J5GI77</accession>
<dbReference type="EMBL" id="VYKK01000004">
    <property type="protein sequence ID" value="KAA9007402.1"/>
    <property type="molecule type" value="Genomic_DNA"/>
</dbReference>
<keyword evidence="1" id="KW-0472">Membrane</keyword>
<proteinExistence type="predicted"/>
<dbReference type="AlphaFoldDB" id="A0A5J5GI77"/>
<evidence type="ECO:0000313" key="3">
    <source>
        <dbReference type="Proteomes" id="UP000367750"/>
    </source>
</evidence>
<evidence type="ECO:0000313" key="2">
    <source>
        <dbReference type="EMBL" id="KAA9007402.1"/>
    </source>
</evidence>
<keyword evidence="3" id="KW-1185">Reference proteome</keyword>
<sequence length="131" mass="14456">MTNFYIIVSVLLVVLIGGYVALPYAKSKGWISKKSATDIADSIDRTIDITQAAVKAIELKSIDIKAVNAVLDIANYTTDYVLGLITAKNDDEKRELSKEIIHDVLYMFGIVPTAAQQSLIDKIIDYTISMK</sequence>
<comment type="caution">
    <text evidence="2">The sequence shown here is derived from an EMBL/GenBank/DDBJ whole genome shotgun (WGS) entry which is preliminary data.</text>
</comment>
<gene>
    <name evidence="2" type="ORF">F4V43_02635</name>
</gene>
<keyword evidence="1" id="KW-1133">Transmembrane helix</keyword>
<protein>
    <submittedName>
        <fullName evidence="2">Uncharacterized protein</fullName>
    </submittedName>
</protein>
<evidence type="ECO:0000256" key="1">
    <source>
        <dbReference type="SAM" id="Phobius"/>
    </source>
</evidence>
<dbReference type="RefSeq" id="WP_150456692.1">
    <property type="nucleotide sequence ID" value="NZ_VYKK01000004.1"/>
</dbReference>
<name>A0A5J5GI77_9BACL</name>
<organism evidence="2 3">
    <name type="scientific">Paenibacillus spiritus</name>
    <dbReference type="NCBI Taxonomy" id="2496557"/>
    <lineage>
        <taxon>Bacteria</taxon>
        <taxon>Bacillati</taxon>
        <taxon>Bacillota</taxon>
        <taxon>Bacilli</taxon>
        <taxon>Bacillales</taxon>
        <taxon>Paenibacillaceae</taxon>
        <taxon>Paenibacillus</taxon>
    </lineage>
</organism>
<keyword evidence="1" id="KW-0812">Transmembrane</keyword>
<reference evidence="2 3" key="1">
    <citation type="submission" date="2019-09" db="EMBL/GenBank/DDBJ databases">
        <title>Bacillus ochoae sp. nov., Paenibacillus whitsoniae sp. nov., Paenibacillus spiritus sp. nov. Isolated from the Mars Exploration Rover during spacecraft assembly.</title>
        <authorList>
            <person name="Seuylemezian A."/>
            <person name="Vaishampayan P."/>
        </authorList>
    </citation>
    <scope>NUCLEOTIDE SEQUENCE [LARGE SCALE GENOMIC DNA]</scope>
    <source>
        <strain evidence="2 3">MER_111</strain>
    </source>
</reference>
<dbReference type="Proteomes" id="UP000367750">
    <property type="component" value="Unassembled WGS sequence"/>
</dbReference>
<feature type="transmembrane region" description="Helical" evidence="1">
    <location>
        <begin position="6"/>
        <end position="25"/>
    </location>
</feature>